<evidence type="ECO:0000313" key="5">
    <source>
        <dbReference type="EMBL" id="BDI15201.1"/>
    </source>
</evidence>
<evidence type="ECO:0000256" key="3">
    <source>
        <dbReference type="ARBA" id="ARBA00023125"/>
    </source>
</evidence>
<keyword evidence="6" id="KW-1185">Reference proteome</keyword>
<dbReference type="InterPro" id="IPR052021">
    <property type="entry name" value="Type-I_RS_S_subunit"/>
</dbReference>
<comment type="similarity">
    <text evidence="1">Belongs to the type-I restriction system S methylase family.</text>
</comment>
<reference evidence="5" key="1">
    <citation type="submission" date="2022-04" db="EMBL/GenBank/DDBJ databases">
        <title>Complete genome sequence of a cyanobacterium, Nostoc sp. SO-36, isolated in Antarctica.</title>
        <authorList>
            <person name="Kanesaki Y."/>
            <person name="Effendi D."/>
            <person name="Sakamoto T."/>
            <person name="Ohtani S."/>
            <person name="Awai K."/>
        </authorList>
    </citation>
    <scope>NUCLEOTIDE SEQUENCE</scope>
    <source>
        <strain evidence="5">SO-36</strain>
    </source>
</reference>
<evidence type="ECO:0000256" key="2">
    <source>
        <dbReference type="ARBA" id="ARBA00022747"/>
    </source>
</evidence>
<evidence type="ECO:0000259" key="4">
    <source>
        <dbReference type="Pfam" id="PF01420"/>
    </source>
</evidence>
<dbReference type="Gene3D" id="3.90.220.20">
    <property type="entry name" value="DNA methylase specificity domains"/>
    <property type="match status" value="1"/>
</dbReference>
<dbReference type="Pfam" id="PF01420">
    <property type="entry name" value="Methylase_S"/>
    <property type="match status" value="1"/>
</dbReference>
<gene>
    <name evidence="5" type="ORF">ANSO36C_10030</name>
</gene>
<dbReference type="SUPFAM" id="SSF116734">
    <property type="entry name" value="DNA methylase specificity domain"/>
    <property type="match status" value="1"/>
</dbReference>
<dbReference type="PANTHER" id="PTHR30408:SF12">
    <property type="entry name" value="TYPE I RESTRICTION ENZYME MJAVIII SPECIFICITY SUBUNIT"/>
    <property type="match status" value="1"/>
</dbReference>
<organism evidence="5 6">
    <name type="scientific">Nostoc cf. commune SO-36</name>
    <dbReference type="NCBI Taxonomy" id="449208"/>
    <lineage>
        <taxon>Bacteria</taxon>
        <taxon>Bacillati</taxon>
        <taxon>Cyanobacteriota</taxon>
        <taxon>Cyanophyceae</taxon>
        <taxon>Nostocales</taxon>
        <taxon>Nostocaceae</taxon>
        <taxon>Nostoc</taxon>
    </lineage>
</organism>
<dbReference type="InterPro" id="IPR044946">
    <property type="entry name" value="Restrct_endonuc_typeI_TRD_sf"/>
</dbReference>
<dbReference type="PANTHER" id="PTHR30408">
    <property type="entry name" value="TYPE-1 RESTRICTION ENZYME ECOKI SPECIFICITY PROTEIN"/>
    <property type="match status" value="1"/>
</dbReference>
<proteinExistence type="inferred from homology"/>
<keyword evidence="3" id="KW-0238">DNA-binding</keyword>
<dbReference type="RefSeq" id="WP_251958646.1">
    <property type="nucleotide sequence ID" value="NZ_AP025732.1"/>
</dbReference>
<accession>A0ABN6PVW5</accession>
<sequence>MSHLALPLQKIGEIFQGITLSRYADDNGRPERVVSLSDLEYLYIERNPNVVHLRLSDLERYRIKTGDVVISNRGTLLKASVVTDKLEGSLASNNVAVIRPIVEIDPVYLAVLMRSIWLEQQLATLYLQSSTIQLIPISQLRSLKIPLPNLETQNKLAQLFLATERANRITLEILDTRNNLSEFTLFQTLEGQQ</sequence>
<feature type="domain" description="Type I restriction modification DNA specificity" evidence="4">
    <location>
        <begin position="41"/>
        <end position="170"/>
    </location>
</feature>
<keyword evidence="2" id="KW-0680">Restriction system</keyword>
<protein>
    <recommendedName>
        <fullName evidence="4">Type I restriction modification DNA specificity domain-containing protein</fullName>
    </recommendedName>
</protein>
<dbReference type="EMBL" id="AP025732">
    <property type="protein sequence ID" value="BDI15201.1"/>
    <property type="molecule type" value="Genomic_DNA"/>
</dbReference>
<name>A0ABN6PVW5_NOSCO</name>
<evidence type="ECO:0000313" key="6">
    <source>
        <dbReference type="Proteomes" id="UP001055453"/>
    </source>
</evidence>
<evidence type="ECO:0000256" key="1">
    <source>
        <dbReference type="ARBA" id="ARBA00010923"/>
    </source>
</evidence>
<dbReference type="InterPro" id="IPR000055">
    <property type="entry name" value="Restrct_endonuc_typeI_TRD"/>
</dbReference>
<dbReference type="Proteomes" id="UP001055453">
    <property type="component" value="Chromosome"/>
</dbReference>